<feature type="transmembrane region" description="Helical" evidence="1">
    <location>
        <begin position="128"/>
        <end position="153"/>
    </location>
</feature>
<feature type="transmembrane region" description="Helical" evidence="1">
    <location>
        <begin position="165"/>
        <end position="186"/>
    </location>
</feature>
<organism evidence="2 3">
    <name type="scientific">Thermaerobacillus caldiproteolyticus</name>
    <dbReference type="NCBI Taxonomy" id="247480"/>
    <lineage>
        <taxon>Bacteria</taxon>
        <taxon>Bacillati</taxon>
        <taxon>Bacillota</taxon>
        <taxon>Bacilli</taxon>
        <taxon>Bacillales</taxon>
        <taxon>Anoxybacillaceae</taxon>
        <taxon>Thermaerobacillus</taxon>
    </lineage>
</organism>
<gene>
    <name evidence="2" type="ORF">HNR31_003112</name>
</gene>
<protein>
    <submittedName>
        <fullName evidence="2">Putative membrane-anchored protein</fullName>
    </submittedName>
</protein>
<name>A0A7V9Z924_9BACL</name>
<evidence type="ECO:0000256" key="1">
    <source>
        <dbReference type="SAM" id="Phobius"/>
    </source>
</evidence>
<proteinExistence type="predicted"/>
<dbReference type="AlphaFoldDB" id="A0A7V9Z924"/>
<dbReference type="Proteomes" id="UP000523087">
    <property type="component" value="Unassembled WGS sequence"/>
</dbReference>
<reference evidence="2 3" key="1">
    <citation type="submission" date="2020-07" db="EMBL/GenBank/DDBJ databases">
        <title>Genomic Encyclopedia of Type Strains, Phase IV (KMG-IV): sequencing the most valuable type-strain genomes for metagenomic binning, comparative biology and taxonomic classification.</title>
        <authorList>
            <person name="Goeker M."/>
        </authorList>
    </citation>
    <scope>NUCLEOTIDE SEQUENCE [LARGE SCALE GENOMIC DNA]</scope>
    <source>
        <strain evidence="2 3">DSM 15730</strain>
    </source>
</reference>
<keyword evidence="1" id="KW-0812">Transmembrane</keyword>
<keyword evidence="1" id="KW-0472">Membrane</keyword>
<keyword evidence="3" id="KW-1185">Reference proteome</keyword>
<dbReference type="PANTHER" id="PTHR41307:SF1">
    <property type="entry name" value="MEMBRANE PROTEIN"/>
    <property type="match status" value="1"/>
</dbReference>
<evidence type="ECO:0000313" key="3">
    <source>
        <dbReference type="Proteomes" id="UP000523087"/>
    </source>
</evidence>
<comment type="caution">
    <text evidence="2">The sequence shown here is derived from an EMBL/GenBank/DDBJ whole genome shotgun (WGS) entry which is preliminary data.</text>
</comment>
<dbReference type="SUPFAM" id="SSF158560">
    <property type="entry name" value="BH3980-like"/>
    <property type="match status" value="1"/>
</dbReference>
<keyword evidence="1" id="KW-1133">Transmembrane helix</keyword>
<dbReference type="InterPro" id="IPR009214">
    <property type="entry name" value="DUF1129"/>
</dbReference>
<dbReference type="PANTHER" id="PTHR41307">
    <property type="entry name" value="MEMBRANE PROTEIN-RELATED"/>
    <property type="match status" value="1"/>
</dbReference>
<feature type="transmembrane region" description="Helical" evidence="1">
    <location>
        <begin position="89"/>
        <end position="108"/>
    </location>
</feature>
<evidence type="ECO:0000313" key="2">
    <source>
        <dbReference type="EMBL" id="MBA2876317.1"/>
    </source>
</evidence>
<dbReference type="EMBL" id="JACDUT010000011">
    <property type="protein sequence ID" value="MBA2876317.1"/>
    <property type="molecule type" value="Genomic_DNA"/>
</dbReference>
<feature type="transmembrane region" description="Helical" evidence="1">
    <location>
        <begin position="192"/>
        <end position="213"/>
    </location>
</feature>
<dbReference type="RefSeq" id="WP_181557033.1">
    <property type="nucleotide sequence ID" value="NZ_JACDUT010000011.1"/>
</dbReference>
<accession>A0A7V9Z924</accession>
<dbReference type="Pfam" id="PF06570">
    <property type="entry name" value="DUF1129"/>
    <property type="match status" value="1"/>
</dbReference>
<sequence>MNAKDLIQLNNEKRKQLNQHNEEYYSKMLIYIRSHLTLSEQQSEELLMELLDHLLEAQNKGKTAEEVFGEDPKEYCDELIRQLPKEKRMSAAFFIGYLIFQLAGWAALVKGGIEMIVEFFTDLDHAFYLGTAVIIFLIEAIILLFVVAAIMFWQKRSAFETSNKVKDFFIASLVGSIVTLSFILVQRWVPEFGYRIEAGGVVFFILGLMILAVSKWVNKRFRITT</sequence>
<dbReference type="Gene3D" id="1.10.1900.10">
    <property type="entry name" value="c-terminal domain of poly(a) binding protein"/>
    <property type="match status" value="1"/>
</dbReference>